<keyword evidence="3" id="KW-1185">Reference proteome</keyword>
<organism evidence="2 3">
    <name type="scientific">Microbacterium binotii</name>
    <dbReference type="NCBI Taxonomy" id="462710"/>
    <lineage>
        <taxon>Bacteria</taxon>
        <taxon>Bacillati</taxon>
        <taxon>Actinomycetota</taxon>
        <taxon>Actinomycetes</taxon>
        <taxon>Micrococcales</taxon>
        <taxon>Microbacteriaceae</taxon>
        <taxon>Microbacterium</taxon>
    </lineage>
</organism>
<evidence type="ECO:0000259" key="1">
    <source>
        <dbReference type="Pfam" id="PF00296"/>
    </source>
</evidence>
<dbReference type="InterPro" id="IPR036661">
    <property type="entry name" value="Luciferase-like_sf"/>
</dbReference>
<evidence type="ECO:0000313" key="2">
    <source>
        <dbReference type="EMBL" id="GAA2584707.1"/>
    </source>
</evidence>
<protein>
    <recommendedName>
        <fullName evidence="1">Luciferase-like domain-containing protein</fullName>
    </recommendedName>
</protein>
<accession>A0ABN3PL76</accession>
<dbReference type="Proteomes" id="UP001500274">
    <property type="component" value="Unassembled WGS sequence"/>
</dbReference>
<sequence length="256" mass="26459">MVLPARLSLGLAGALGPDLTARLAPAAEEAGFATLWVNDTPGGDAVAALAAAARVTERIALATGVVPLDRQGPDALVSALQAADLPPDRLTVGIGSGAARTHQLGLVERGIEALRAGVPGAQVVVGALGPRMRSLAVSVGDGQLLNWLTPAAAAAQRQSDARTILYVRTALDAAAQPRLSAEADAYAGYPAYAANFARLGFSARDTVITSRDDTARVTAYRAAVDEVVLRAIVEKDDPEHYLDFIRNAAGFMDVDV</sequence>
<reference evidence="2 3" key="1">
    <citation type="journal article" date="2019" name="Int. J. Syst. Evol. Microbiol.">
        <title>The Global Catalogue of Microorganisms (GCM) 10K type strain sequencing project: providing services to taxonomists for standard genome sequencing and annotation.</title>
        <authorList>
            <consortium name="The Broad Institute Genomics Platform"/>
            <consortium name="The Broad Institute Genome Sequencing Center for Infectious Disease"/>
            <person name="Wu L."/>
            <person name="Ma J."/>
        </authorList>
    </citation>
    <scope>NUCLEOTIDE SEQUENCE [LARGE SCALE GENOMIC DNA]</scope>
    <source>
        <strain evidence="2 3">JCM 16365</strain>
    </source>
</reference>
<name>A0ABN3PL76_9MICO</name>
<dbReference type="EMBL" id="BAAARI010000015">
    <property type="protein sequence ID" value="GAA2584707.1"/>
    <property type="molecule type" value="Genomic_DNA"/>
</dbReference>
<dbReference type="Pfam" id="PF00296">
    <property type="entry name" value="Bac_luciferase"/>
    <property type="match status" value="1"/>
</dbReference>
<gene>
    <name evidence="2" type="ORF">GCM10009862_24710</name>
</gene>
<proteinExistence type="predicted"/>
<dbReference type="Gene3D" id="3.20.20.30">
    <property type="entry name" value="Luciferase-like domain"/>
    <property type="match status" value="1"/>
</dbReference>
<dbReference type="InterPro" id="IPR011251">
    <property type="entry name" value="Luciferase-like_dom"/>
</dbReference>
<dbReference type="RefSeq" id="WP_344229924.1">
    <property type="nucleotide sequence ID" value="NZ_BAAARI010000015.1"/>
</dbReference>
<comment type="caution">
    <text evidence="2">The sequence shown here is derived from an EMBL/GenBank/DDBJ whole genome shotgun (WGS) entry which is preliminary data.</text>
</comment>
<evidence type="ECO:0000313" key="3">
    <source>
        <dbReference type="Proteomes" id="UP001500274"/>
    </source>
</evidence>
<feature type="domain" description="Luciferase-like" evidence="1">
    <location>
        <begin position="16"/>
        <end position="102"/>
    </location>
</feature>
<dbReference type="SUPFAM" id="SSF51679">
    <property type="entry name" value="Bacterial luciferase-like"/>
    <property type="match status" value="1"/>
</dbReference>